<dbReference type="GO" id="GO:0004540">
    <property type="term" value="F:RNA nuclease activity"/>
    <property type="evidence" value="ECO:0007669"/>
    <property type="project" value="InterPro"/>
</dbReference>
<dbReference type="Proteomes" id="UP000010472">
    <property type="component" value="Chromosome"/>
</dbReference>
<evidence type="ECO:0000313" key="3">
    <source>
        <dbReference type="Proteomes" id="UP000010472"/>
    </source>
</evidence>
<dbReference type="Gene3D" id="3.40.50.1010">
    <property type="entry name" value="5'-nuclease"/>
    <property type="match status" value="1"/>
</dbReference>
<gene>
    <name evidence="2" type="ORF">Cri9333_3444</name>
</gene>
<dbReference type="EMBL" id="CP003620">
    <property type="protein sequence ID" value="AFZ14269.1"/>
    <property type="molecule type" value="Genomic_DNA"/>
</dbReference>
<accession>K9W395</accession>
<dbReference type="AlphaFoldDB" id="K9W395"/>
<dbReference type="OrthoDB" id="461172at2"/>
<dbReference type="HOGENOM" id="CLU_1493846_0_0_3"/>
<feature type="domain" description="NYN" evidence="1">
    <location>
        <begin position="31"/>
        <end position="169"/>
    </location>
</feature>
<proteinExistence type="predicted"/>
<dbReference type="eggNOG" id="COG1432">
    <property type="taxonomic scope" value="Bacteria"/>
</dbReference>
<dbReference type="STRING" id="1173022.Cri9333_3444"/>
<protein>
    <recommendedName>
        <fullName evidence="1">NYN domain-containing protein</fullName>
    </recommendedName>
</protein>
<sequence length="180" mass="20245">MIDNQATFTGKTNQNKLSTEQSSHKKLLAYLAWDIQNVKSKQKNLPSLGSDLLEVCGQKWRLTSKNVFYNSQKKNETDAKDVLEGMGFKCINVPDNSKNGVDKTLIYYCTKQFTRKPSPDIFVLVLGDWDYAGLISILQAAGKKVIIFAQRGSESKKLINLVDEFYFIDQLPQLIGSKAA</sequence>
<organism evidence="2 3">
    <name type="scientific">Crinalium epipsammum PCC 9333</name>
    <dbReference type="NCBI Taxonomy" id="1173022"/>
    <lineage>
        <taxon>Bacteria</taxon>
        <taxon>Bacillati</taxon>
        <taxon>Cyanobacteriota</taxon>
        <taxon>Cyanophyceae</taxon>
        <taxon>Gomontiellales</taxon>
        <taxon>Gomontiellaceae</taxon>
        <taxon>Crinalium</taxon>
    </lineage>
</organism>
<dbReference type="KEGG" id="cep:Cri9333_3444"/>
<dbReference type="Pfam" id="PF01936">
    <property type="entry name" value="NYN"/>
    <property type="match status" value="1"/>
</dbReference>
<reference evidence="2 3" key="1">
    <citation type="submission" date="2012-06" db="EMBL/GenBank/DDBJ databases">
        <title>Finished chromosome of genome of Crinalium epipsammum PCC 9333.</title>
        <authorList>
            <consortium name="US DOE Joint Genome Institute"/>
            <person name="Gugger M."/>
            <person name="Coursin T."/>
            <person name="Rippka R."/>
            <person name="Tandeau De Marsac N."/>
            <person name="Huntemann M."/>
            <person name="Wei C.-L."/>
            <person name="Han J."/>
            <person name="Detter J.C."/>
            <person name="Han C."/>
            <person name="Tapia R."/>
            <person name="Davenport K."/>
            <person name="Daligault H."/>
            <person name="Erkkila T."/>
            <person name="Gu W."/>
            <person name="Munk A.C.C."/>
            <person name="Teshima H."/>
            <person name="Xu Y."/>
            <person name="Chain P."/>
            <person name="Chen A."/>
            <person name="Krypides N."/>
            <person name="Mavromatis K."/>
            <person name="Markowitz V."/>
            <person name="Szeto E."/>
            <person name="Ivanova N."/>
            <person name="Mikhailova N."/>
            <person name="Ovchinnikova G."/>
            <person name="Pagani I."/>
            <person name="Pati A."/>
            <person name="Goodwin L."/>
            <person name="Peters L."/>
            <person name="Pitluck S."/>
            <person name="Woyke T."/>
            <person name="Kerfeld C."/>
        </authorList>
    </citation>
    <scope>NUCLEOTIDE SEQUENCE [LARGE SCALE GENOMIC DNA]</scope>
    <source>
        <strain evidence="2 3">PCC 9333</strain>
    </source>
</reference>
<evidence type="ECO:0000259" key="1">
    <source>
        <dbReference type="Pfam" id="PF01936"/>
    </source>
</evidence>
<dbReference type="InterPro" id="IPR021139">
    <property type="entry name" value="NYN"/>
</dbReference>
<keyword evidence="3" id="KW-1185">Reference proteome</keyword>
<evidence type="ECO:0000313" key="2">
    <source>
        <dbReference type="EMBL" id="AFZ14269.1"/>
    </source>
</evidence>
<name>K9W395_9CYAN</name>
<dbReference type="RefSeq" id="WP_015204374.1">
    <property type="nucleotide sequence ID" value="NC_019753.1"/>
</dbReference>